<feature type="domain" description="Protein kinase" evidence="1">
    <location>
        <begin position="1"/>
        <end position="225"/>
    </location>
</feature>
<dbReference type="SUPFAM" id="SSF56112">
    <property type="entry name" value="Protein kinase-like (PK-like)"/>
    <property type="match status" value="1"/>
</dbReference>
<proteinExistence type="predicted"/>
<dbReference type="GO" id="GO:0004672">
    <property type="term" value="F:protein kinase activity"/>
    <property type="evidence" value="ECO:0007669"/>
    <property type="project" value="InterPro"/>
</dbReference>
<evidence type="ECO:0000313" key="2">
    <source>
        <dbReference type="EMBL" id="AYV82784.1"/>
    </source>
</evidence>
<dbReference type="Gene3D" id="1.10.510.10">
    <property type="entry name" value="Transferase(Phosphotransferase) domain 1"/>
    <property type="match status" value="1"/>
</dbReference>
<dbReference type="EMBL" id="MK072384">
    <property type="protein sequence ID" value="AYV82784.1"/>
    <property type="molecule type" value="Genomic_DNA"/>
</dbReference>
<dbReference type="InterPro" id="IPR000719">
    <property type="entry name" value="Prot_kinase_dom"/>
</dbReference>
<dbReference type="PROSITE" id="PS50011">
    <property type="entry name" value="PROTEIN_KINASE_DOM"/>
    <property type="match status" value="1"/>
</dbReference>
<dbReference type="Pfam" id="PF06293">
    <property type="entry name" value="Kdo"/>
    <property type="match status" value="1"/>
</dbReference>
<dbReference type="InterPro" id="IPR011009">
    <property type="entry name" value="Kinase-like_dom_sf"/>
</dbReference>
<dbReference type="Gene3D" id="3.30.200.20">
    <property type="entry name" value="Phosphorylase Kinase, domain 1"/>
    <property type="match status" value="1"/>
</dbReference>
<protein>
    <recommendedName>
        <fullName evidence="1">Protein kinase domain-containing protein</fullName>
    </recommendedName>
</protein>
<name>A0A3G5A8E4_9VIRU</name>
<gene>
    <name evidence="2" type="ORF">Hyperionvirus2_152</name>
</gene>
<accession>A0A3G5A8E4</accession>
<dbReference type="GO" id="GO:0005524">
    <property type="term" value="F:ATP binding"/>
    <property type="evidence" value="ECO:0007669"/>
    <property type="project" value="InterPro"/>
</dbReference>
<sequence>MLDRIKFEEVVSEGTHYGLVWRGVYDGEEVAVKMIQLDSGIHYDQRRGKYFDGGSEIGSRVPRVYKRNLGAPFFHKEFVGRKSMDKRGFLDEVKAFKNLYRLGLGPKLFGYQVCEIHEIHYGFIVMRKMDCTVKDILVRRDLDRGEVDEIERTIERMHKKGVVHNDLKPSNIGVVLGKSGGIRKCYFLDCQKVRFGGDQFRKSVKRDWATFYRHWDKNRYDDRKN</sequence>
<evidence type="ECO:0000259" key="1">
    <source>
        <dbReference type="PROSITE" id="PS50011"/>
    </source>
</evidence>
<organism evidence="2">
    <name type="scientific">Hyperionvirus sp</name>
    <dbReference type="NCBI Taxonomy" id="2487770"/>
    <lineage>
        <taxon>Viruses</taxon>
        <taxon>Varidnaviria</taxon>
        <taxon>Bamfordvirae</taxon>
        <taxon>Nucleocytoviricota</taxon>
        <taxon>Megaviricetes</taxon>
        <taxon>Imitervirales</taxon>
        <taxon>Mimiviridae</taxon>
        <taxon>Klosneuvirinae</taxon>
    </lineage>
</organism>
<reference evidence="2" key="1">
    <citation type="submission" date="2018-10" db="EMBL/GenBank/DDBJ databases">
        <title>Hidden diversity of soil giant viruses.</title>
        <authorList>
            <person name="Schulz F."/>
            <person name="Alteio L."/>
            <person name="Goudeau D."/>
            <person name="Ryan E.M."/>
            <person name="Malmstrom R.R."/>
            <person name="Blanchard J."/>
            <person name="Woyke T."/>
        </authorList>
    </citation>
    <scope>NUCLEOTIDE SEQUENCE</scope>
    <source>
        <strain evidence="2">HYV1</strain>
    </source>
</reference>